<dbReference type="EMBL" id="MT142556">
    <property type="protein sequence ID" value="QJA85129.1"/>
    <property type="molecule type" value="Genomic_DNA"/>
</dbReference>
<dbReference type="AlphaFoldDB" id="A0A6M3KSX1"/>
<sequence length="141" mass="15144">MDIMTRFSNAQDITVDVVSDIVLSFGSDAARNVFFRGDRLLKIKVTTTFATLTEGIRVEFRFDTEAGLASGSEIVIADSGILLPANLTEKDLYQVMISPRSLPSGYDFCGVFYNVVSTAATAGAFTTWLADGPEVAGNVDS</sequence>
<proteinExistence type="predicted"/>
<gene>
    <name evidence="1" type="ORF">MM415B02272_0002</name>
</gene>
<organism evidence="1">
    <name type="scientific">viral metagenome</name>
    <dbReference type="NCBI Taxonomy" id="1070528"/>
    <lineage>
        <taxon>unclassified sequences</taxon>
        <taxon>metagenomes</taxon>
        <taxon>organismal metagenomes</taxon>
    </lineage>
</organism>
<accession>A0A6M3KSX1</accession>
<protein>
    <submittedName>
        <fullName evidence="1">Uncharacterized protein</fullName>
    </submittedName>
</protein>
<name>A0A6M3KSX1_9ZZZZ</name>
<evidence type="ECO:0000313" key="1">
    <source>
        <dbReference type="EMBL" id="QJA85129.1"/>
    </source>
</evidence>
<reference evidence="1" key="1">
    <citation type="submission" date="2020-03" db="EMBL/GenBank/DDBJ databases">
        <title>The deep terrestrial virosphere.</title>
        <authorList>
            <person name="Holmfeldt K."/>
            <person name="Nilsson E."/>
            <person name="Simone D."/>
            <person name="Lopez-Fernandez M."/>
            <person name="Wu X."/>
            <person name="de Brujin I."/>
            <person name="Lundin D."/>
            <person name="Andersson A."/>
            <person name="Bertilsson S."/>
            <person name="Dopson M."/>
        </authorList>
    </citation>
    <scope>NUCLEOTIDE SEQUENCE</scope>
    <source>
        <strain evidence="1">MM415B02272</strain>
    </source>
</reference>
<dbReference type="Gene3D" id="2.60.120.1110">
    <property type="match status" value="1"/>
</dbReference>